<dbReference type="InterPro" id="IPR013786">
    <property type="entry name" value="AcylCoA_DH/ox_N"/>
</dbReference>
<dbReference type="PANTHER" id="PTHR48083">
    <property type="entry name" value="MEDIUM-CHAIN SPECIFIC ACYL-COA DEHYDROGENASE, MITOCHONDRIAL-RELATED"/>
    <property type="match status" value="1"/>
</dbReference>
<accession>A0A562V709</accession>
<dbReference type="GO" id="GO:0003995">
    <property type="term" value="F:acyl-CoA dehydrogenase activity"/>
    <property type="evidence" value="ECO:0007669"/>
    <property type="project" value="TreeGrafter"/>
</dbReference>
<dbReference type="Pfam" id="PF02770">
    <property type="entry name" value="Acyl-CoA_dh_M"/>
    <property type="match status" value="1"/>
</dbReference>
<dbReference type="GO" id="GO:0050660">
    <property type="term" value="F:flavin adenine dinucleotide binding"/>
    <property type="evidence" value="ECO:0007669"/>
    <property type="project" value="InterPro"/>
</dbReference>
<name>A0A562V709_9BACT</name>
<feature type="domain" description="Acyl-CoA dehydrogenase/oxidase C-terminal" evidence="8">
    <location>
        <begin position="251"/>
        <end position="394"/>
    </location>
</feature>
<evidence type="ECO:0000256" key="1">
    <source>
        <dbReference type="ARBA" id="ARBA00001974"/>
    </source>
</evidence>
<evidence type="ECO:0000259" key="10">
    <source>
        <dbReference type="Pfam" id="PF02771"/>
    </source>
</evidence>
<dbReference type="InterPro" id="IPR009100">
    <property type="entry name" value="AcylCoA_DH/oxidase_NM_dom_sf"/>
</dbReference>
<dbReference type="InterPro" id="IPR006091">
    <property type="entry name" value="Acyl-CoA_Oxase/DH_mid-dom"/>
</dbReference>
<keyword evidence="12" id="KW-1185">Reference proteome</keyword>
<evidence type="ECO:0000313" key="12">
    <source>
        <dbReference type="Proteomes" id="UP000319449"/>
    </source>
</evidence>
<dbReference type="InterPro" id="IPR037069">
    <property type="entry name" value="AcylCoA_DH/ox_N_sf"/>
</dbReference>
<dbReference type="AlphaFoldDB" id="A0A562V709"/>
<dbReference type="PANTHER" id="PTHR48083:SF2">
    <property type="entry name" value="MEDIUM-CHAIN SPECIFIC ACYL-COA DEHYDROGENASE, MITOCHONDRIAL"/>
    <property type="match status" value="1"/>
</dbReference>
<organism evidence="11 12">
    <name type="scientific">Geobacter argillaceus</name>
    <dbReference type="NCBI Taxonomy" id="345631"/>
    <lineage>
        <taxon>Bacteria</taxon>
        <taxon>Pseudomonadati</taxon>
        <taxon>Thermodesulfobacteriota</taxon>
        <taxon>Desulfuromonadia</taxon>
        <taxon>Geobacterales</taxon>
        <taxon>Geobacteraceae</taxon>
        <taxon>Geobacter</taxon>
    </lineage>
</organism>
<proteinExistence type="inferred from homology"/>
<feature type="domain" description="Acyl-CoA dehydrogenase/oxidase N-terminal" evidence="10">
    <location>
        <begin position="7"/>
        <end position="133"/>
    </location>
</feature>
<reference evidence="11 12" key="1">
    <citation type="submission" date="2019-07" db="EMBL/GenBank/DDBJ databases">
        <title>Genomic Encyclopedia of Archaeal and Bacterial Type Strains, Phase II (KMG-II): from individual species to whole genera.</title>
        <authorList>
            <person name="Goeker M."/>
        </authorList>
    </citation>
    <scope>NUCLEOTIDE SEQUENCE [LARGE SCALE GENOMIC DNA]</scope>
    <source>
        <strain evidence="11 12">ATCC BAA-1139</strain>
    </source>
</reference>
<evidence type="ECO:0000256" key="6">
    <source>
        <dbReference type="ARBA" id="ARBA00023002"/>
    </source>
</evidence>
<dbReference type="OrthoDB" id="9765339at2"/>
<dbReference type="GO" id="GO:0005737">
    <property type="term" value="C:cytoplasm"/>
    <property type="evidence" value="ECO:0007669"/>
    <property type="project" value="TreeGrafter"/>
</dbReference>
<dbReference type="InterPro" id="IPR036250">
    <property type="entry name" value="AcylCo_DH-like_C"/>
</dbReference>
<dbReference type="InterPro" id="IPR046373">
    <property type="entry name" value="Acyl-CoA_Oxase/DH_mid-dom_sf"/>
</dbReference>
<comment type="subunit">
    <text evidence="3">Homotetramer.</text>
</comment>
<dbReference type="EMBL" id="VLLN01000036">
    <property type="protein sequence ID" value="TWJ13686.1"/>
    <property type="molecule type" value="Genomic_DNA"/>
</dbReference>
<dbReference type="RefSeq" id="WP_145025618.1">
    <property type="nucleotide sequence ID" value="NZ_VLLN01000036.1"/>
</dbReference>
<dbReference type="CDD" id="cd00567">
    <property type="entry name" value="ACAD"/>
    <property type="match status" value="1"/>
</dbReference>
<comment type="similarity">
    <text evidence="2 7">Belongs to the acyl-CoA dehydrogenase family.</text>
</comment>
<dbReference type="Pfam" id="PF02771">
    <property type="entry name" value="Acyl-CoA_dh_N"/>
    <property type="match status" value="1"/>
</dbReference>
<evidence type="ECO:0000256" key="5">
    <source>
        <dbReference type="ARBA" id="ARBA00022827"/>
    </source>
</evidence>
<keyword evidence="6 7" id="KW-0560">Oxidoreductase</keyword>
<dbReference type="InterPro" id="IPR050741">
    <property type="entry name" value="Acyl-CoA_dehydrogenase"/>
</dbReference>
<evidence type="ECO:0000256" key="4">
    <source>
        <dbReference type="ARBA" id="ARBA00022630"/>
    </source>
</evidence>
<dbReference type="SUPFAM" id="SSF47203">
    <property type="entry name" value="Acyl-CoA dehydrogenase C-terminal domain-like"/>
    <property type="match status" value="1"/>
</dbReference>
<dbReference type="InterPro" id="IPR009075">
    <property type="entry name" value="AcylCo_DH/oxidase_C"/>
</dbReference>
<comment type="caution">
    <text evidence="11">The sequence shown here is derived from an EMBL/GenBank/DDBJ whole genome shotgun (WGS) entry which is preliminary data.</text>
</comment>
<keyword evidence="4 7" id="KW-0285">Flavoprotein</keyword>
<dbReference type="GO" id="GO:0033539">
    <property type="term" value="P:fatty acid beta-oxidation using acyl-CoA dehydrogenase"/>
    <property type="evidence" value="ECO:0007669"/>
    <property type="project" value="TreeGrafter"/>
</dbReference>
<sequence>MDFSIPEEYMMLKESMREFVKRELMPLEKTLLERELSLWTKPGHLIPEEDHKRLLKKSQELGFWGLEVDEEFGGQGLGMLAKTLVVEELSKSLVGFSNHGFTLPPDAPNLYYLHECCGPRQREKYFVPYCNGDVDSAMACTEPGAGSDVSGLKTKAVKKGSKWIINGTKSFISKCDYDNVFFIVIAVTDPAAATKDRFTAFLIDREHPGVRIGKEIPVIGPMPTWDLILEDVEVDDDSILGEVGKAFIPLQNRFGVRRIELASSCTGMAERLIQMMIDQANTRVTFGQPLADRGTIQNWIADSTMELEQVRWMLYYTAWKSDQGHKDLRIEGASVKVAATEMLTKVADRAIQIHGGLGVAHELGIEYVARHVRIWRIVEGPSEIHRWLIARQLLKEKKPYNPFIVSSDED</sequence>
<dbReference type="Gene3D" id="1.10.540.10">
    <property type="entry name" value="Acyl-CoA dehydrogenase/oxidase, N-terminal domain"/>
    <property type="match status" value="1"/>
</dbReference>
<evidence type="ECO:0000256" key="2">
    <source>
        <dbReference type="ARBA" id="ARBA00009347"/>
    </source>
</evidence>
<evidence type="ECO:0000313" key="11">
    <source>
        <dbReference type="EMBL" id="TWJ13686.1"/>
    </source>
</evidence>
<dbReference type="Pfam" id="PF00441">
    <property type="entry name" value="Acyl-CoA_dh_1"/>
    <property type="match status" value="1"/>
</dbReference>
<dbReference type="Gene3D" id="1.20.140.10">
    <property type="entry name" value="Butyryl-CoA Dehydrogenase, subunit A, domain 3"/>
    <property type="match status" value="1"/>
</dbReference>
<dbReference type="SUPFAM" id="SSF56645">
    <property type="entry name" value="Acyl-CoA dehydrogenase NM domain-like"/>
    <property type="match status" value="1"/>
</dbReference>
<evidence type="ECO:0000259" key="9">
    <source>
        <dbReference type="Pfam" id="PF02770"/>
    </source>
</evidence>
<dbReference type="Proteomes" id="UP000319449">
    <property type="component" value="Unassembled WGS sequence"/>
</dbReference>
<evidence type="ECO:0000259" key="8">
    <source>
        <dbReference type="Pfam" id="PF00441"/>
    </source>
</evidence>
<keyword evidence="5 7" id="KW-0274">FAD</keyword>
<evidence type="ECO:0000256" key="7">
    <source>
        <dbReference type="RuleBase" id="RU362125"/>
    </source>
</evidence>
<feature type="domain" description="Acyl-CoA oxidase/dehydrogenase middle" evidence="9">
    <location>
        <begin position="137"/>
        <end position="231"/>
    </location>
</feature>
<protein>
    <submittedName>
        <fullName evidence="11">(R)-benzylsuccinyl-CoA dehydrogenase/naphthyl-2-methylsuccinyl-CoA dehydrogenase</fullName>
    </submittedName>
</protein>
<dbReference type="Gene3D" id="2.40.110.10">
    <property type="entry name" value="Butyryl-CoA Dehydrogenase, subunit A, domain 2"/>
    <property type="match status" value="1"/>
</dbReference>
<evidence type="ECO:0000256" key="3">
    <source>
        <dbReference type="ARBA" id="ARBA00011881"/>
    </source>
</evidence>
<gene>
    <name evidence="11" type="ORF">JN12_03738</name>
</gene>
<comment type="cofactor">
    <cofactor evidence="1 7">
        <name>FAD</name>
        <dbReference type="ChEBI" id="CHEBI:57692"/>
    </cofactor>
</comment>